<protein>
    <submittedName>
        <fullName evidence="1">Jg1207 protein</fullName>
    </submittedName>
</protein>
<reference evidence="1" key="1">
    <citation type="submission" date="2022-03" db="EMBL/GenBank/DDBJ databases">
        <authorList>
            <person name="Lindestad O."/>
        </authorList>
    </citation>
    <scope>NUCLEOTIDE SEQUENCE</scope>
</reference>
<organism evidence="1 2">
    <name type="scientific">Pararge aegeria aegeria</name>
    <dbReference type="NCBI Taxonomy" id="348720"/>
    <lineage>
        <taxon>Eukaryota</taxon>
        <taxon>Metazoa</taxon>
        <taxon>Ecdysozoa</taxon>
        <taxon>Arthropoda</taxon>
        <taxon>Hexapoda</taxon>
        <taxon>Insecta</taxon>
        <taxon>Pterygota</taxon>
        <taxon>Neoptera</taxon>
        <taxon>Endopterygota</taxon>
        <taxon>Lepidoptera</taxon>
        <taxon>Glossata</taxon>
        <taxon>Ditrysia</taxon>
        <taxon>Papilionoidea</taxon>
        <taxon>Nymphalidae</taxon>
        <taxon>Satyrinae</taxon>
        <taxon>Satyrini</taxon>
        <taxon>Parargina</taxon>
        <taxon>Pararge</taxon>
    </lineage>
</organism>
<dbReference type="EMBL" id="CAKXAJ010024922">
    <property type="protein sequence ID" value="CAH2232888.1"/>
    <property type="molecule type" value="Genomic_DNA"/>
</dbReference>
<evidence type="ECO:0000313" key="1">
    <source>
        <dbReference type="EMBL" id="CAH2232888.1"/>
    </source>
</evidence>
<accession>A0A8S4R9W6</accession>
<sequence>MPTNGRWSVRVKLCGRWRELCLEILEHLYVIESGMRRSVEESDIAHQQRPSDPMSPGQCHFSFANNLL</sequence>
<keyword evidence="2" id="KW-1185">Reference proteome</keyword>
<dbReference type="Proteomes" id="UP000838756">
    <property type="component" value="Unassembled WGS sequence"/>
</dbReference>
<proteinExistence type="predicted"/>
<name>A0A8S4R9W6_9NEOP</name>
<comment type="caution">
    <text evidence="1">The sequence shown here is derived from an EMBL/GenBank/DDBJ whole genome shotgun (WGS) entry which is preliminary data.</text>
</comment>
<gene>
    <name evidence="1" type="primary">jg1207</name>
    <name evidence="1" type="ORF">PAEG_LOCUS11060</name>
</gene>
<dbReference type="AlphaFoldDB" id="A0A8S4R9W6"/>
<evidence type="ECO:0000313" key="2">
    <source>
        <dbReference type="Proteomes" id="UP000838756"/>
    </source>
</evidence>